<gene>
    <name evidence="1" type="ORF">NNJEOMEG_01862</name>
</gene>
<evidence type="ECO:0000313" key="1">
    <source>
        <dbReference type="EMBL" id="GFK94024.1"/>
    </source>
</evidence>
<comment type="caution">
    <text evidence="1">The sequence shown here is derived from an EMBL/GenBank/DDBJ whole genome shotgun (WGS) entry which is preliminary data.</text>
</comment>
<protein>
    <submittedName>
        <fullName evidence="1">Uncharacterized protein</fullName>
    </submittedName>
</protein>
<accession>A0A6V8LQL6</accession>
<sequence>MFTKFLTPEEEAQKKAIYERISDKRRKFIDRMGYDNWDPFQKPFDPIDIRIDTSKRTSQQLMREFMQSLPVGTPVPTDYAQGAWELCVGVINGSLRFKGMFDFVQWYAKLLDEEGRIEEFKQSKGLG</sequence>
<reference evidence="1 2" key="1">
    <citation type="submission" date="2020-04" db="EMBL/GenBank/DDBJ databases">
        <authorList>
            <consortium name="Desulfovibrio sp. FSS-1 genome sequencing consortium"/>
            <person name="Shimoshige H."/>
            <person name="Kobayashi H."/>
            <person name="Maekawa T."/>
        </authorList>
    </citation>
    <scope>NUCLEOTIDE SEQUENCE [LARGE SCALE GENOMIC DNA]</scope>
    <source>
        <strain evidence="1 2">SIID29052-01</strain>
    </source>
</reference>
<reference evidence="1 2" key="2">
    <citation type="submission" date="2020-05" db="EMBL/GenBank/DDBJ databases">
        <title>Draft genome sequence of Desulfovibrio sp. strainFSS-1.</title>
        <authorList>
            <person name="Shimoshige H."/>
            <person name="Kobayashi H."/>
            <person name="Maekawa T."/>
        </authorList>
    </citation>
    <scope>NUCLEOTIDE SEQUENCE [LARGE SCALE GENOMIC DNA]</scope>
    <source>
        <strain evidence="1 2">SIID29052-01</strain>
    </source>
</reference>
<keyword evidence="2" id="KW-1185">Reference proteome</keyword>
<dbReference type="EMBL" id="BLTE01000007">
    <property type="protein sequence ID" value="GFK94024.1"/>
    <property type="molecule type" value="Genomic_DNA"/>
</dbReference>
<evidence type="ECO:0000313" key="2">
    <source>
        <dbReference type="Proteomes" id="UP000494245"/>
    </source>
</evidence>
<name>A0A6V8LQL6_9BACT</name>
<organism evidence="1 2">
    <name type="scientific">Fundidesulfovibrio magnetotacticus</name>
    <dbReference type="NCBI Taxonomy" id="2730080"/>
    <lineage>
        <taxon>Bacteria</taxon>
        <taxon>Pseudomonadati</taxon>
        <taxon>Thermodesulfobacteriota</taxon>
        <taxon>Desulfovibrionia</taxon>
        <taxon>Desulfovibrionales</taxon>
        <taxon>Desulfovibrionaceae</taxon>
        <taxon>Fundidesulfovibrio</taxon>
    </lineage>
</organism>
<dbReference type="AlphaFoldDB" id="A0A6V8LQL6"/>
<dbReference type="RefSeq" id="WP_173083664.1">
    <property type="nucleotide sequence ID" value="NZ_BLTE01000007.1"/>
</dbReference>
<dbReference type="Proteomes" id="UP000494245">
    <property type="component" value="Unassembled WGS sequence"/>
</dbReference>
<proteinExistence type="predicted"/>